<keyword evidence="1" id="KW-1133">Transmembrane helix</keyword>
<dbReference type="EMBL" id="RPFW01000004">
    <property type="protein sequence ID" value="TVZ02849.1"/>
    <property type="molecule type" value="Genomic_DNA"/>
</dbReference>
<protein>
    <submittedName>
        <fullName evidence="2">VIT family protein</fullName>
    </submittedName>
</protein>
<organism evidence="2 3">
    <name type="scientific">Trebonia kvetii</name>
    <dbReference type="NCBI Taxonomy" id="2480626"/>
    <lineage>
        <taxon>Bacteria</taxon>
        <taxon>Bacillati</taxon>
        <taxon>Actinomycetota</taxon>
        <taxon>Actinomycetes</taxon>
        <taxon>Streptosporangiales</taxon>
        <taxon>Treboniaceae</taxon>
        <taxon>Trebonia</taxon>
    </lineage>
</organism>
<evidence type="ECO:0000256" key="1">
    <source>
        <dbReference type="SAM" id="Phobius"/>
    </source>
</evidence>
<evidence type="ECO:0000313" key="3">
    <source>
        <dbReference type="Proteomes" id="UP000460272"/>
    </source>
</evidence>
<comment type="caution">
    <text evidence="2">The sequence shown here is derived from an EMBL/GenBank/DDBJ whole genome shotgun (WGS) entry which is preliminary data.</text>
</comment>
<dbReference type="Proteomes" id="UP000460272">
    <property type="component" value="Unassembled WGS sequence"/>
</dbReference>
<evidence type="ECO:0000313" key="2">
    <source>
        <dbReference type="EMBL" id="TVZ02849.1"/>
    </source>
</evidence>
<feature type="transmembrane region" description="Helical" evidence="1">
    <location>
        <begin position="150"/>
        <end position="172"/>
    </location>
</feature>
<dbReference type="OrthoDB" id="32301at2"/>
<feature type="transmembrane region" description="Helical" evidence="1">
    <location>
        <begin position="30"/>
        <end position="50"/>
    </location>
</feature>
<dbReference type="RefSeq" id="WP_145855059.1">
    <property type="nucleotide sequence ID" value="NZ_RPFW01000004.1"/>
</dbReference>
<feature type="transmembrane region" description="Helical" evidence="1">
    <location>
        <begin position="117"/>
        <end position="138"/>
    </location>
</feature>
<reference evidence="2 3" key="1">
    <citation type="submission" date="2018-11" db="EMBL/GenBank/DDBJ databases">
        <title>Trebonia kvetii gen.nov., sp.nov., a novel acidophilic actinobacterium, and proposal of the new actinobacterial family Treboniaceae fam. nov.</title>
        <authorList>
            <person name="Rapoport D."/>
            <person name="Sagova-Mareckova M."/>
            <person name="Sedlacek I."/>
            <person name="Provaznik J."/>
            <person name="Kralova S."/>
            <person name="Pavlinic D."/>
            <person name="Benes V."/>
            <person name="Kopecky J."/>
        </authorList>
    </citation>
    <scope>NUCLEOTIDE SEQUENCE [LARGE SCALE GENOMIC DNA]</scope>
    <source>
        <strain evidence="2 3">15Tr583</strain>
    </source>
</reference>
<gene>
    <name evidence="2" type="ORF">EAS64_20400</name>
</gene>
<dbReference type="AlphaFoldDB" id="A0A6P2BUQ9"/>
<keyword evidence="1" id="KW-0472">Membrane</keyword>
<keyword evidence="1" id="KW-0812">Transmembrane</keyword>
<feature type="transmembrane region" description="Helical" evidence="1">
    <location>
        <begin position="57"/>
        <end position="74"/>
    </location>
</feature>
<keyword evidence="3" id="KW-1185">Reference proteome</keyword>
<accession>A0A6P2BUQ9</accession>
<proteinExistence type="predicted"/>
<name>A0A6P2BUQ9_9ACTN</name>
<sequence>MTTIATTEAPPVTTDTGSHSFLLTRVQPGLSGLMDGSLSTLAPIFAVVLATHHPMTAFYTGAATALGAGVSMAFSEGLSDTGDLTGRGSPVLRGAITGGGTFAGGIFHTLPFLIPGYSAAISAAVIVVATELLILAYLRHKFFQTSFARSFVAVAVGGAIIASLSAGLGILASG</sequence>